<sequence>MIKPLVNRVDTPQQSTFVTSIPSSLAKAIALLASTYLISPVSSTTGLLTNSLWCPSGVAAKPHAAIDRLSKHLKKKSSPPAPQAQG</sequence>
<dbReference type="Proteomes" id="UP000027195">
    <property type="component" value="Unassembled WGS sequence"/>
</dbReference>
<name>A0A067MTN9_BOTB1</name>
<reference evidence="2" key="1">
    <citation type="journal article" date="2014" name="Proc. Natl. Acad. Sci. U.S.A.">
        <title>Extensive sampling of basidiomycete genomes demonstrates inadequacy of the white-rot/brown-rot paradigm for wood decay fungi.</title>
        <authorList>
            <person name="Riley R."/>
            <person name="Salamov A.A."/>
            <person name="Brown D.W."/>
            <person name="Nagy L.G."/>
            <person name="Floudas D."/>
            <person name="Held B.W."/>
            <person name="Levasseur A."/>
            <person name="Lombard V."/>
            <person name="Morin E."/>
            <person name="Otillar R."/>
            <person name="Lindquist E.A."/>
            <person name="Sun H."/>
            <person name="LaButti K.M."/>
            <person name="Schmutz J."/>
            <person name="Jabbour D."/>
            <person name="Luo H."/>
            <person name="Baker S.E."/>
            <person name="Pisabarro A.G."/>
            <person name="Walton J.D."/>
            <person name="Blanchette R.A."/>
            <person name="Henrissat B."/>
            <person name="Martin F."/>
            <person name="Cullen D."/>
            <person name="Hibbett D.S."/>
            <person name="Grigoriev I.V."/>
        </authorList>
    </citation>
    <scope>NUCLEOTIDE SEQUENCE [LARGE SCALE GENOMIC DNA]</scope>
    <source>
        <strain evidence="2">FD-172 SS1</strain>
    </source>
</reference>
<gene>
    <name evidence="1" type="ORF">BOTBODRAFT_52154</name>
</gene>
<dbReference type="InParanoid" id="A0A067MTN9"/>
<accession>A0A067MTN9</accession>
<evidence type="ECO:0000313" key="2">
    <source>
        <dbReference type="Proteomes" id="UP000027195"/>
    </source>
</evidence>
<evidence type="ECO:0000313" key="1">
    <source>
        <dbReference type="EMBL" id="KDQ18959.1"/>
    </source>
</evidence>
<dbReference type="AlphaFoldDB" id="A0A067MTN9"/>
<organism evidence="1 2">
    <name type="scientific">Botryobasidium botryosum (strain FD-172 SS1)</name>
    <dbReference type="NCBI Taxonomy" id="930990"/>
    <lineage>
        <taxon>Eukaryota</taxon>
        <taxon>Fungi</taxon>
        <taxon>Dikarya</taxon>
        <taxon>Basidiomycota</taxon>
        <taxon>Agaricomycotina</taxon>
        <taxon>Agaricomycetes</taxon>
        <taxon>Cantharellales</taxon>
        <taxon>Botryobasidiaceae</taxon>
        <taxon>Botryobasidium</taxon>
    </lineage>
</organism>
<dbReference type="HOGENOM" id="CLU_2497592_0_0_1"/>
<dbReference type="EMBL" id="KL198020">
    <property type="protein sequence ID" value="KDQ18959.1"/>
    <property type="molecule type" value="Genomic_DNA"/>
</dbReference>
<protein>
    <submittedName>
        <fullName evidence="1">Uncharacterized protein</fullName>
    </submittedName>
</protein>
<keyword evidence="2" id="KW-1185">Reference proteome</keyword>
<proteinExistence type="predicted"/>